<sequence length="251" mass="26715">MLVADLQGARIYRMPAESKRTNKDGTPREPKRLGRVHFAVFSPDGLRVVGFMVKLPDVAAMIKQPDRFVALDALKVYEGVIAVADGKENYDDAAAKRLGINLDECLIWTGMDVVTASGKAMGYCADCAFDAKTGKVSTFKITNGSTSSLLVGDIEMPASYLKGYKKGAMVVSDKVCELELSGGAAAKAAEVTVVIGDKVKKGAAKIDEHGSKALDKGSRALGKQLGKTRGMFSSFAAEYRKAAGAPKKKKK</sequence>
<dbReference type="AlphaFoldDB" id="A0A921IT48"/>
<dbReference type="Proteomes" id="UP000746751">
    <property type="component" value="Unassembled WGS sequence"/>
</dbReference>
<name>A0A921IT48_9ACTN</name>
<reference evidence="1" key="2">
    <citation type="submission" date="2021-09" db="EMBL/GenBank/DDBJ databases">
        <authorList>
            <person name="Gilroy R."/>
        </authorList>
    </citation>
    <scope>NUCLEOTIDE SEQUENCE</scope>
    <source>
        <strain evidence="1">ChiGjej2B2-7701</strain>
    </source>
</reference>
<proteinExistence type="predicted"/>
<dbReference type="EMBL" id="DYVF01000052">
    <property type="protein sequence ID" value="HJG31553.1"/>
    <property type="molecule type" value="Genomic_DNA"/>
</dbReference>
<evidence type="ECO:0000313" key="2">
    <source>
        <dbReference type="Proteomes" id="UP000746751"/>
    </source>
</evidence>
<evidence type="ECO:0000313" key="1">
    <source>
        <dbReference type="EMBL" id="HJG31553.1"/>
    </source>
</evidence>
<organism evidence="1 2">
    <name type="scientific">Collinsella ihumii</name>
    <dbReference type="NCBI Taxonomy" id="1720204"/>
    <lineage>
        <taxon>Bacteria</taxon>
        <taxon>Bacillati</taxon>
        <taxon>Actinomycetota</taxon>
        <taxon>Coriobacteriia</taxon>
        <taxon>Coriobacteriales</taxon>
        <taxon>Coriobacteriaceae</taxon>
        <taxon>Collinsella</taxon>
    </lineage>
</organism>
<comment type="caution">
    <text evidence="1">The sequence shown here is derived from an EMBL/GenBank/DDBJ whole genome shotgun (WGS) entry which is preliminary data.</text>
</comment>
<reference evidence="1" key="1">
    <citation type="journal article" date="2021" name="PeerJ">
        <title>Extensive microbial diversity within the chicken gut microbiome revealed by metagenomics and culture.</title>
        <authorList>
            <person name="Gilroy R."/>
            <person name="Ravi A."/>
            <person name="Getino M."/>
            <person name="Pursley I."/>
            <person name="Horton D.L."/>
            <person name="Alikhan N.F."/>
            <person name="Baker D."/>
            <person name="Gharbi K."/>
            <person name="Hall N."/>
            <person name="Watson M."/>
            <person name="Adriaenssens E.M."/>
            <person name="Foster-Nyarko E."/>
            <person name="Jarju S."/>
            <person name="Secka A."/>
            <person name="Antonio M."/>
            <person name="Oren A."/>
            <person name="Chaudhuri R.R."/>
            <person name="La Ragione R."/>
            <person name="Hildebrand F."/>
            <person name="Pallen M.J."/>
        </authorList>
    </citation>
    <scope>NUCLEOTIDE SEQUENCE</scope>
    <source>
        <strain evidence="1">ChiGjej2B2-7701</strain>
    </source>
</reference>
<dbReference type="Gene3D" id="2.30.30.240">
    <property type="entry name" value="PRC-barrel domain"/>
    <property type="match status" value="1"/>
</dbReference>
<accession>A0A921IT48</accession>
<protein>
    <submittedName>
        <fullName evidence="1">PRC-barrel domain containing protein</fullName>
    </submittedName>
</protein>
<gene>
    <name evidence="1" type="ORF">K8U80_09205</name>
</gene>